<evidence type="ECO:0000256" key="1">
    <source>
        <dbReference type="ARBA" id="ARBA00001946"/>
    </source>
</evidence>
<dbReference type="PANTHER" id="PTHR43046">
    <property type="entry name" value="GDP-MANNOSE MANNOSYL HYDROLASE"/>
    <property type="match status" value="1"/>
</dbReference>
<dbReference type="OrthoDB" id="9810648at2"/>
<dbReference type="PROSITE" id="PS51462">
    <property type="entry name" value="NUDIX"/>
    <property type="match status" value="1"/>
</dbReference>
<dbReference type="GO" id="GO:0016787">
    <property type="term" value="F:hydrolase activity"/>
    <property type="evidence" value="ECO:0007669"/>
    <property type="project" value="UniProtKB-KW"/>
</dbReference>
<dbReference type="RefSeq" id="WP_161967493.1">
    <property type="nucleotide sequence ID" value="NZ_NIDE01000005.1"/>
</dbReference>
<keyword evidence="6" id="KW-1185">Reference proteome</keyword>
<accession>A0A225E0I2</accession>
<dbReference type="Pfam" id="PF09979">
    <property type="entry name" value="DUF2213"/>
    <property type="match status" value="1"/>
</dbReference>
<dbReference type="SUPFAM" id="SSF55811">
    <property type="entry name" value="Nudix"/>
    <property type="match status" value="1"/>
</dbReference>
<reference evidence="6" key="1">
    <citation type="submission" date="2017-06" db="EMBL/GenBank/DDBJ databases">
        <title>Genome analysis of Fimbriiglobus ruber SP5, the first member of the order Planctomycetales with confirmed chitinolytic capability.</title>
        <authorList>
            <person name="Ravin N.V."/>
            <person name="Rakitin A.L."/>
            <person name="Ivanova A.A."/>
            <person name="Beletsky A.V."/>
            <person name="Kulichevskaya I.S."/>
            <person name="Mardanov A.V."/>
            <person name="Dedysh S.N."/>
        </authorList>
    </citation>
    <scope>NUCLEOTIDE SEQUENCE [LARGE SCALE GENOMIC DNA]</scope>
    <source>
        <strain evidence="6">SP5</strain>
    </source>
</reference>
<dbReference type="Proteomes" id="UP000214646">
    <property type="component" value="Unassembled WGS sequence"/>
</dbReference>
<sequence length="570" mass="63022">MPLEQGSSESAISHNIKTEIEAGKDPKQAEAIAYHIAGKDSAIRAAGIMFVDGGSVLLLKRAGKEHEDGTWAFPGGKLEGDETPEQAARRESEEETGIIPGDIEQIDRTDNGEVEFITFLSSIEKTDPTLNDEHTGFVWADLASLPQPLHPGVAKTLKAYTANRHTVDAAETARQEDINGYITVENNPISRSGIFQYLGRSIGAPEPDKIYNVYRPAEEFTPETVGSFRLLPIVDDHTMLGPREDGLTPAELKGVHGTTGESVEFRDGVLYASIKVFSETLAKLIESGKTALSLGYRCVYEKASGIFDGQRYDYVQRNLRGNHLALVDAARCDVAVLDNHMAFDHFDLALDNSKETTMADEEMKDRLKKAEDELKECKDWIAGRMAKDAEEEEMKKKAEDEAKQDEMAKDAEEKEKAEKEAADKKARDEMSEEEKKKADAKKAEDEEKEKKESMDAAELKRVSADLKKVTSALDSFQKTAHKSLLSEVSRRNELASELSKHIGTFDHADKTLDEVVRYGIEKLGLDCPAGHEQTALNTFFAAKKNSTTGFALDAKPKRSGEIDAYIKQAN</sequence>
<evidence type="ECO:0000313" key="5">
    <source>
        <dbReference type="EMBL" id="OWK42185.1"/>
    </source>
</evidence>
<evidence type="ECO:0000256" key="3">
    <source>
        <dbReference type="SAM" id="MobiDB-lite"/>
    </source>
</evidence>
<keyword evidence="2" id="KW-0378">Hydrolase</keyword>
<dbReference type="InterPro" id="IPR015797">
    <property type="entry name" value="NUDIX_hydrolase-like_dom_sf"/>
</dbReference>
<dbReference type="Gene3D" id="3.90.79.10">
    <property type="entry name" value="Nucleoside Triphosphate Pyrophosphohydrolase"/>
    <property type="match status" value="1"/>
</dbReference>
<dbReference type="InterPro" id="IPR000086">
    <property type="entry name" value="NUDIX_hydrolase_dom"/>
</dbReference>
<evidence type="ECO:0000313" key="6">
    <source>
        <dbReference type="Proteomes" id="UP000214646"/>
    </source>
</evidence>
<proteinExistence type="predicted"/>
<evidence type="ECO:0000259" key="4">
    <source>
        <dbReference type="PROSITE" id="PS51462"/>
    </source>
</evidence>
<organism evidence="5 6">
    <name type="scientific">Fimbriiglobus ruber</name>
    <dbReference type="NCBI Taxonomy" id="1908690"/>
    <lineage>
        <taxon>Bacteria</taxon>
        <taxon>Pseudomonadati</taxon>
        <taxon>Planctomycetota</taxon>
        <taxon>Planctomycetia</taxon>
        <taxon>Gemmatales</taxon>
        <taxon>Gemmataceae</taxon>
        <taxon>Fimbriiglobus</taxon>
    </lineage>
</organism>
<name>A0A225E0I2_9BACT</name>
<dbReference type="InterPro" id="IPR020084">
    <property type="entry name" value="NUDIX_hydrolase_CS"/>
</dbReference>
<dbReference type="AlphaFoldDB" id="A0A225E0I2"/>
<feature type="region of interest" description="Disordered" evidence="3">
    <location>
        <begin position="385"/>
        <end position="457"/>
    </location>
</feature>
<evidence type="ECO:0000256" key="2">
    <source>
        <dbReference type="ARBA" id="ARBA00022801"/>
    </source>
</evidence>
<gene>
    <name evidence="5" type="ORF">FRUB_04263</name>
</gene>
<dbReference type="EMBL" id="NIDE01000005">
    <property type="protein sequence ID" value="OWK42185.1"/>
    <property type="molecule type" value="Genomic_DNA"/>
</dbReference>
<dbReference type="PRINTS" id="PR00502">
    <property type="entry name" value="NUDIXFAMILY"/>
</dbReference>
<comment type="caution">
    <text evidence="5">The sequence shown here is derived from an EMBL/GenBank/DDBJ whole genome shotgun (WGS) entry which is preliminary data.</text>
</comment>
<feature type="region of interest" description="Disordered" evidence="3">
    <location>
        <begin position="69"/>
        <end position="97"/>
    </location>
</feature>
<dbReference type="InterPro" id="IPR020476">
    <property type="entry name" value="Nudix_hydrolase"/>
</dbReference>
<feature type="domain" description="Nudix hydrolase" evidence="4">
    <location>
        <begin position="41"/>
        <end position="162"/>
    </location>
</feature>
<dbReference type="PROSITE" id="PS00893">
    <property type="entry name" value="NUDIX_BOX"/>
    <property type="match status" value="1"/>
</dbReference>
<dbReference type="Pfam" id="PF00293">
    <property type="entry name" value="NUDIX"/>
    <property type="match status" value="1"/>
</dbReference>
<protein>
    <submittedName>
        <fullName evidence="5">Phage protein</fullName>
    </submittedName>
</protein>
<dbReference type="InterPro" id="IPR016913">
    <property type="entry name" value="UCP029215"/>
</dbReference>
<dbReference type="PANTHER" id="PTHR43046:SF14">
    <property type="entry name" value="MUTT_NUDIX FAMILY PROTEIN"/>
    <property type="match status" value="1"/>
</dbReference>
<comment type="cofactor">
    <cofactor evidence="1">
        <name>Mg(2+)</name>
        <dbReference type="ChEBI" id="CHEBI:18420"/>
    </cofactor>
</comment>